<dbReference type="AlphaFoldDB" id="A0A0E9XW75"/>
<evidence type="ECO:0000313" key="1">
    <source>
        <dbReference type="EMBL" id="JAI06116.1"/>
    </source>
</evidence>
<dbReference type="EMBL" id="GBXM01002462">
    <property type="protein sequence ID" value="JAI06116.1"/>
    <property type="molecule type" value="Transcribed_RNA"/>
</dbReference>
<reference evidence="1" key="2">
    <citation type="journal article" date="2015" name="Fish Shellfish Immunol.">
        <title>Early steps in the European eel (Anguilla anguilla)-Vibrio vulnificus interaction in the gills: Role of the RtxA13 toxin.</title>
        <authorList>
            <person name="Callol A."/>
            <person name="Pajuelo D."/>
            <person name="Ebbesson L."/>
            <person name="Teles M."/>
            <person name="MacKenzie S."/>
            <person name="Amaro C."/>
        </authorList>
    </citation>
    <scope>NUCLEOTIDE SEQUENCE</scope>
</reference>
<reference evidence="1" key="1">
    <citation type="submission" date="2014-11" db="EMBL/GenBank/DDBJ databases">
        <authorList>
            <person name="Amaro Gonzalez C."/>
        </authorList>
    </citation>
    <scope>NUCLEOTIDE SEQUENCE</scope>
</reference>
<sequence length="64" mass="7390">MTVCTCKSSPFPKFETPLSFPSNWLPICPPFIFCHYEYADNVPMKKEIAIGKKKEKKIILTSKH</sequence>
<accession>A0A0E9XW75</accession>
<proteinExistence type="predicted"/>
<organism evidence="1">
    <name type="scientific">Anguilla anguilla</name>
    <name type="common">European freshwater eel</name>
    <name type="synonym">Muraena anguilla</name>
    <dbReference type="NCBI Taxonomy" id="7936"/>
    <lineage>
        <taxon>Eukaryota</taxon>
        <taxon>Metazoa</taxon>
        <taxon>Chordata</taxon>
        <taxon>Craniata</taxon>
        <taxon>Vertebrata</taxon>
        <taxon>Euteleostomi</taxon>
        <taxon>Actinopterygii</taxon>
        <taxon>Neopterygii</taxon>
        <taxon>Teleostei</taxon>
        <taxon>Anguilliformes</taxon>
        <taxon>Anguillidae</taxon>
        <taxon>Anguilla</taxon>
    </lineage>
</organism>
<protein>
    <submittedName>
        <fullName evidence="1">Uncharacterized protein</fullName>
    </submittedName>
</protein>
<name>A0A0E9XW75_ANGAN</name>